<evidence type="ECO:0000256" key="2">
    <source>
        <dbReference type="ARBA" id="ARBA00022723"/>
    </source>
</evidence>
<dbReference type="Pfam" id="PF13378">
    <property type="entry name" value="MR_MLE_C"/>
    <property type="match status" value="1"/>
</dbReference>
<reference evidence="7 8" key="1">
    <citation type="submission" date="2024-05" db="EMBL/GenBank/DDBJ databases">
        <title>Sphingomonas sp. HF-S3 16S ribosomal RNA gene Genome sequencing and assembly.</title>
        <authorList>
            <person name="Lee H."/>
        </authorList>
    </citation>
    <scope>NUCLEOTIDE SEQUENCE [LARGE SCALE GENOMIC DNA]</scope>
    <source>
        <strain evidence="7 8">HF-S3</strain>
    </source>
</reference>
<dbReference type="EC" id="5.1.1.-" evidence="5"/>
<dbReference type="InterPro" id="IPR029017">
    <property type="entry name" value="Enolase-like_N"/>
</dbReference>
<dbReference type="PANTHER" id="PTHR48073">
    <property type="entry name" value="O-SUCCINYLBENZOATE SYNTHASE-RELATED"/>
    <property type="match status" value="1"/>
</dbReference>
<dbReference type="Pfam" id="PF02746">
    <property type="entry name" value="MR_MLE_N"/>
    <property type="match status" value="1"/>
</dbReference>
<dbReference type="SMART" id="SM00922">
    <property type="entry name" value="MR_MLE"/>
    <property type="match status" value="1"/>
</dbReference>
<dbReference type="SUPFAM" id="SSF51604">
    <property type="entry name" value="Enolase C-terminal domain-like"/>
    <property type="match status" value="1"/>
</dbReference>
<keyword evidence="4 5" id="KW-0413">Isomerase</keyword>
<evidence type="ECO:0000256" key="1">
    <source>
        <dbReference type="ARBA" id="ARBA00008031"/>
    </source>
</evidence>
<name>A0ABV0BA11_9SPHN</name>
<evidence type="ECO:0000313" key="8">
    <source>
        <dbReference type="Proteomes" id="UP001427805"/>
    </source>
</evidence>
<protein>
    <recommendedName>
        <fullName evidence="5">Dipeptide epimerase</fullName>
        <ecNumber evidence="5">5.1.1.-</ecNumber>
    </recommendedName>
</protein>
<accession>A0ABV0BA11</accession>
<dbReference type="InterPro" id="IPR018110">
    <property type="entry name" value="Mandel_Rmase/mucon_lact_enz_CS"/>
</dbReference>
<dbReference type="InterPro" id="IPR029065">
    <property type="entry name" value="Enolase_C-like"/>
</dbReference>
<evidence type="ECO:0000313" key="7">
    <source>
        <dbReference type="EMBL" id="MEN3748412.1"/>
    </source>
</evidence>
<dbReference type="InterPro" id="IPR036849">
    <property type="entry name" value="Enolase-like_C_sf"/>
</dbReference>
<dbReference type="InterPro" id="IPR013341">
    <property type="entry name" value="Mandelate_racemase_N_dom"/>
</dbReference>
<comment type="caution">
    <text evidence="7">The sequence shown here is derived from an EMBL/GenBank/DDBJ whole genome shotgun (WGS) entry which is preliminary data.</text>
</comment>
<dbReference type="EMBL" id="JBDIZK010000008">
    <property type="protein sequence ID" value="MEN3748412.1"/>
    <property type="molecule type" value="Genomic_DNA"/>
</dbReference>
<comment type="similarity">
    <text evidence="1 5">Belongs to the mandelate racemase/muconate lactonizing enzyme family.</text>
</comment>
<dbReference type="PANTHER" id="PTHR48073:SF2">
    <property type="entry name" value="O-SUCCINYLBENZOATE SYNTHASE"/>
    <property type="match status" value="1"/>
</dbReference>
<evidence type="ECO:0000259" key="6">
    <source>
        <dbReference type="SMART" id="SM00922"/>
    </source>
</evidence>
<evidence type="ECO:0000256" key="4">
    <source>
        <dbReference type="ARBA" id="ARBA00023235"/>
    </source>
</evidence>
<dbReference type="PROSITE" id="PS00909">
    <property type="entry name" value="MR_MLE_2"/>
    <property type="match status" value="1"/>
</dbReference>
<comment type="cofactor">
    <cofactor evidence="5">
        <name>Mg(2+)</name>
        <dbReference type="ChEBI" id="CHEBI:18420"/>
    </cofactor>
    <text evidence="5">Binds 1 Mg(2+) ion per subunit.</text>
</comment>
<proteinExistence type="inferred from homology"/>
<feature type="domain" description="Mandelate racemase/muconate lactonizing enzyme C-terminal" evidence="6">
    <location>
        <begin position="132"/>
        <end position="225"/>
    </location>
</feature>
<dbReference type="Proteomes" id="UP001427805">
    <property type="component" value="Unassembled WGS sequence"/>
</dbReference>
<evidence type="ECO:0000256" key="5">
    <source>
        <dbReference type="RuleBase" id="RU366006"/>
    </source>
</evidence>
<keyword evidence="3 5" id="KW-0460">Magnesium</keyword>
<organism evidence="7 8">
    <name type="scientific">Sphingomonas rustica</name>
    <dbReference type="NCBI Taxonomy" id="3103142"/>
    <lineage>
        <taxon>Bacteria</taxon>
        <taxon>Pseudomonadati</taxon>
        <taxon>Pseudomonadota</taxon>
        <taxon>Alphaproteobacteria</taxon>
        <taxon>Sphingomonadales</taxon>
        <taxon>Sphingomonadaceae</taxon>
        <taxon>Sphingomonas</taxon>
    </lineage>
</organism>
<keyword evidence="8" id="KW-1185">Reference proteome</keyword>
<dbReference type="SUPFAM" id="SSF54826">
    <property type="entry name" value="Enolase N-terminal domain-like"/>
    <property type="match status" value="1"/>
</dbReference>
<sequence>MTRLTLDVAVERLRLAAPFRISGQVFDGRDAILVTIGDGTHVGRGEASGVYYLGDDVPLMIDAVEQARGAVEAGATREELLTILPAGGARNAIDAALWELEARRRGMPVWALAGLDIPRPLRTTFTIGAGDPAAMAEQARAYRDALSIKVKLTGDLDLDRARIAAIRAARPDVWLGVDANQGFVAADLDALVAAMVASRVSLIEQPLARGREAELDGLDSPIPIAADESAQTLADVAGLVGRFDVFNIKLDKCGGLTEALMIADAARDAGLGVMVGCMVCSSLGAAPGFVVGQRCEVVDLDGPIFLAEDRSPGLIYRDGTVWCDDAVWGAGQELVA</sequence>
<dbReference type="InterPro" id="IPR034603">
    <property type="entry name" value="Dipeptide_epimerase"/>
</dbReference>
<dbReference type="SFLD" id="SFLDS00001">
    <property type="entry name" value="Enolase"/>
    <property type="match status" value="1"/>
</dbReference>
<dbReference type="InterPro" id="IPR013342">
    <property type="entry name" value="Mandelate_racemase_C"/>
</dbReference>
<dbReference type="Gene3D" id="3.30.390.10">
    <property type="entry name" value="Enolase-like, N-terminal domain"/>
    <property type="match status" value="1"/>
</dbReference>
<dbReference type="CDD" id="cd03319">
    <property type="entry name" value="L-Ala-DL-Glu_epimerase"/>
    <property type="match status" value="1"/>
</dbReference>
<dbReference type="RefSeq" id="WP_346247435.1">
    <property type="nucleotide sequence ID" value="NZ_JBDIZK010000008.1"/>
</dbReference>
<dbReference type="Gene3D" id="3.20.20.120">
    <property type="entry name" value="Enolase-like C-terminal domain"/>
    <property type="match status" value="1"/>
</dbReference>
<dbReference type="SFLD" id="SFLDG00180">
    <property type="entry name" value="muconate_cycloisomerase"/>
    <property type="match status" value="1"/>
</dbReference>
<evidence type="ECO:0000256" key="3">
    <source>
        <dbReference type="ARBA" id="ARBA00022842"/>
    </source>
</evidence>
<gene>
    <name evidence="7" type="ORF">TPR58_14650</name>
</gene>
<keyword evidence="2 5" id="KW-0479">Metal-binding</keyword>